<proteinExistence type="predicted"/>
<evidence type="ECO:0000313" key="2">
    <source>
        <dbReference type="EMBL" id="PGH17602.1"/>
    </source>
</evidence>
<dbReference type="OrthoDB" id="4191223at2759"/>
<protein>
    <submittedName>
        <fullName evidence="2">Uncharacterized protein</fullName>
    </submittedName>
</protein>
<name>A0A2B7Y9Q5_9EURO</name>
<dbReference type="AlphaFoldDB" id="A0A2B7Y9Q5"/>
<evidence type="ECO:0000256" key="1">
    <source>
        <dbReference type="SAM" id="MobiDB-lite"/>
    </source>
</evidence>
<dbReference type="Proteomes" id="UP000223968">
    <property type="component" value="Unassembled WGS sequence"/>
</dbReference>
<organism evidence="2 3">
    <name type="scientific">Helicocarpus griseus UAMH5409</name>
    <dbReference type="NCBI Taxonomy" id="1447875"/>
    <lineage>
        <taxon>Eukaryota</taxon>
        <taxon>Fungi</taxon>
        <taxon>Dikarya</taxon>
        <taxon>Ascomycota</taxon>
        <taxon>Pezizomycotina</taxon>
        <taxon>Eurotiomycetes</taxon>
        <taxon>Eurotiomycetidae</taxon>
        <taxon>Onygenales</taxon>
        <taxon>Ajellomycetaceae</taxon>
        <taxon>Helicocarpus</taxon>
    </lineage>
</organism>
<comment type="caution">
    <text evidence="2">The sequence shown here is derived from an EMBL/GenBank/DDBJ whole genome shotgun (WGS) entry which is preliminary data.</text>
</comment>
<gene>
    <name evidence="2" type="ORF">AJ79_00963</name>
</gene>
<reference evidence="2 3" key="1">
    <citation type="submission" date="2017-10" db="EMBL/GenBank/DDBJ databases">
        <title>Comparative genomics in systemic dimorphic fungi from Ajellomycetaceae.</title>
        <authorList>
            <person name="Munoz J.F."/>
            <person name="Mcewen J.G."/>
            <person name="Clay O.K."/>
            <person name="Cuomo C.A."/>
        </authorList>
    </citation>
    <scope>NUCLEOTIDE SEQUENCE [LARGE SCALE GENOMIC DNA]</scope>
    <source>
        <strain evidence="2 3">UAMH5409</strain>
    </source>
</reference>
<dbReference type="EMBL" id="PDNB01000009">
    <property type="protein sequence ID" value="PGH17602.1"/>
    <property type="molecule type" value="Genomic_DNA"/>
</dbReference>
<accession>A0A2B7Y9Q5</accession>
<feature type="compositionally biased region" description="Polar residues" evidence="1">
    <location>
        <begin position="47"/>
        <end position="57"/>
    </location>
</feature>
<feature type="region of interest" description="Disordered" evidence="1">
    <location>
        <begin position="37"/>
        <end position="73"/>
    </location>
</feature>
<evidence type="ECO:0000313" key="3">
    <source>
        <dbReference type="Proteomes" id="UP000223968"/>
    </source>
</evidence>
<keyword evidence="3" id="KW-1185">Reference proteome</keyword>
<sequence>MASICGTAAAKKLPPGSDPWLIEMGYELLGTIPESAPEAQHAEKSTSELQKQQSLPQTPGEGQYADNTYQIPGNKSRCGNMELNPAVRVGVKKDAFLAGLVRSWDNLMESRANH</sequence>